<evidence type="ECO:0000313" key="4">
    <source>
        <dbReference type="EMBL" id="OAQ64439.1"/>
    </source>
</evidence>
<keyword evidence="1" id="KW-0560">Oxidoreductase</keyword>
<dbReference type="SUPFAM" id="SSF51430">
    <property type="entry name" value="NAD(P)-linked oxidoreductase"/>
    <property type="match status" value="1"/>
</dbReference>
<gene>
    <name evidence="4" type="ORF">VFPPC_05711</name>
</gene>
<dbReference type="OrthoDB" id="2310150at2759"/>
<dbReference type="Gene3D" id="3.20.20.100">
    <property type="entry name" value="NADP-dependent oxidoreductase domain"/>
    <property type="match status" value="1"/>
</dbReference>
<dbReference type="InterPro" id="IPR050523">
    <property type="entry name" value="AKR_Detox_Biosynth"/>
</dbReference>
<dbReference type="InterPro" id="IPR023210">
    <property type="entry name" value="NADP_OxRdtase_dom"/>
</dbReference>
<comment type="caution">
    <text evidence="4">The sequence shown here is derived from an EMBL/GenBank/DDBJ whole genome shotgun (WGS) entry which is preliminary data.</text>
</comment>
<dbReference type="STRING" id="1380566.A0A179FHB4"/>
<protein>
    <submittedName>
        <fullName evidence="4">Aldehyde reductase</fullName>
    </submittedName>
</protein>
<dbReference type="Pfam" id="PF00248">
    <property type="entry name" value="Aldo_ket_red"/>
    <property type="match status" value="1"/>
</dbReference>
<dbReference type="GeneID" id="28848852"/>
<dbReference type="RefSeq" id="XP_018141753.1">
    <property type="nucleotide sequence ID" value="XM_018284858.1"/>
</dbReference>
<dbReference type="KEGG" id="pchm:VFPPC_05711"/>
<dbReference type="Proteomes" id="UP000078397">
    <property type="component" value="Unassembled WGS sequence"/>
</dbReference>
<dbReference type="PANTHER" id="PTHR43364:SF4">
    <property type="entry name" value="NAD(P)-LINKED OXIDOREDUCTASE SUPERFAMILY PROTEIN"/>
    <property type="match status" value="1"/>
</dbReference>
<dbReference type="AlphaFoldDB" id="A0A179FHB4"/>
<evidence type="ECO:0000256" key="1">
    <source>
        <dbReference type="ARBA" id="ARBA00023002"/>
    </source>
</evidence>
<accession>A0A179FHB4</accession>
<feature type="region of interest" description="Disordered" evidence="2">
    <location>
        <begin position="49"/>
        <end position="68"/>
    </location>
</feature>
<organism evidence="4 5">
    <name type="scientific">Pochonia chlamydosporia 170</name>
    <dbReference type="NCBI Taxonomy" id="1380566"/>
    <lineage>
        <taxon>Eukaryota</taxon>
        <taxon>Fungi</taxon>
        <taxon>Dikarya</taxon>
        <taxon>Ascomycota</taxon>
        <taxon>Pezizomycotina</taxon>
        <taxon>Sordariomycetes</taxon>
        <taxon>Hypocreomycetidae</taxon>
        <taxon>Hypocreales</taxon>
        <taxon>Clavicipitaceae</taxon>
        <taxon>Pochonia</taxon>
    </lineage>
</organism>
<evidence type="ECO:0000256" key="2">
    <source>
        <dbReference type="SAM" id="MobiDB-lite"/>
    </source>
</evidence>
<dbReference type="PANTHER" id="PTHR43364">
    <property type="entry name" value="NADH-SPECIFIC METHYLGLYOXAL REDUCTASE-RELATED"/>
    <property type="match status" value="1"/>
</dbReference>
<dbReference type="EMBL" id="LSBJ02000005">
    <property type="protein sequence ID" value="OAQ64439.1"/>
    <property type="molecule type" value="Genomic_DNA"/>
</dbReference>
<feature type="domain" description="NADP-dependent oxidoreductase" evidence="3">
    <location>
        <begin position="9"/>
        <end position="310"/>
    </location>
</feature>
<dbReference type="GO" id="GO:0016491">
    <property type="term" value="F:oxidoreductase activity"/>
    <property type="evidence" value="ECO:0007669"/>
    <property type="project" value="UniProtKB-KW"/>
</dbReference>
<name>A0A179FHB4_METCM</name>
<evidence type="ECO:0000259" key="3">
    <source>
        <dbReference type="Pfam" id="PF00248"/>
    </source>
</evidence>
<dbReference type="InterPro" id="IPR036812">
    <property type="entry name" value="NAD(P)_OxRdtase_dom_sf"/>
</dbReference>
<dbReference type="CDD" id="cd19075">
    <property type="entry name" value="AKR_AKR7A1-5"/>
    <property type="match status" value="1"/>
</dbReference>
<sequence length="322" mass="35397">MPSKTVKFVLGTHMVGDSTRDPTASFDDANDVQALLNAFHERGYDQIDSARDYSPQAQGTSEKRLGQSGAASKFVIHTKIHSGHPGDHEAEKVALSIQESLAALQTSSVETMYLHVPDRQTPFEDTARAINEAFIQGKFKKFGLSNYTAAEVEQFIAICEEKGYVRPSIYQGHYNPVVRGGEKELFPLLRKHNMAFWAYSPAAGGFFSGKIDTSQRWNSETFMGNVYGNLYSDPSVRAEIATVQEAAAKQGITSHAAAIRWTAFHSKLDGDFDDAVVFGVSKLEQLHKTLDALEAGKLPPEVADSISAIYAKFEGKEPAYHL</sequence>
<evidence type="ECO:0000313" key="5">
    <source>
        <dbReference type="Proteomes" id="UP000078397"/>
    </source>
</evidence>
<keyword evidence="5" id="KW-1185">Reference proteome</keyword>
<proteinExistence type="predicted"/>
<reference evidence="4 5" key="1">
    <citation type="journal article" date="2016" name="PLoS Pathog.">
        <title>Biosynthesis of antibiotic leucinostatins in bio-control fungus Purpureocillium lilacinum and their inhibition on phytophthora revealed by genome mining.</title>
        <authorList>
            <person name="Wang G."/>
            <person name="Liu Z."/>
            <person name="Lin R."/>
            <person name="Li E."/>
            <person name="Mao Z."/>
            <person name="Ling J."/>
            <person name="Yang Y."/>
            <person name="Yin W.B."/>
            <person name="Xie B."/>
        </authorList>
    </citation>
    <scope>NUCLEOTIDE SEQUENCE [LARGE SCALE GENOMIC DNA]</scope>
    <source>
        <strain evidence="4">170</strain>
    </source>
</reference>